<dbReference type="Proteomes" id="UP000063063">
    <property type="component" value="Chromosome 35"/>
</dbReference>
<protein>
    <submittedName>
        <fullName evidence="1">Protein phosphatase 2C, putative</fullName>
    </submittedName>
</protein>
<proteinExistence type="predicted"/>
<dbReference type="PROSITE" id="PS51746">
    <property type="entry name" value="PPM_2"/>
    <property type="match status" value="1"/>
</dbReference>
<dbReference type="RefSeq" id="XP_010703063.1">
    <property type="nucleotide sequence ID" value="XM_010704761.1"/>
</dbReference>
<evidence type="ECO:0000313" key="2">
    <source>
        <dbReference type="Proteomes" id="UP000063063"/>
    </source>
</evidence>
<dbReference type="Gene3D" id="3.60.40.10">
    <property type="entry name" value="PPM-type phosphatase domain"/>
    <property type="match status" value="1"/>
</dbReference>
<accession>A0A088S1K9</accession>
<dbReference type="EMBL" id="CP009404">
    <property type="protein sequence ID" value="AIO02263.2"/>
    <property type="molecule type" value="Genomic_DNA"/>
</dbReference>
<dbReference type="InterPro" id="IPR001932">
    <property type="entry name" value="PPM-type_phosphatase-like_dom"/>
</dbReference>
<dbReference type="AlphaFoldDB" id="A0A088S1K9"/>
<dbReference type="Pfam" id="PF00481">
    <property type="entry name" value="PP2C"/>
    <property type="match status" value="1"/>
</dbReference>
<dbReference type="InterPro" id="IPR036457">
    <property type="entry name" value="PPM-type-like_dom_sf"/>
</dbReference>
<dbReference type="InterPro" id="IPR015655">
    <property type="entry name" value="PP2C"/>
</dbReference>
<dbReference type="VEuPathDB" id="TriTrypDB:LPAL13_350018200"/>
<dbReference type="GeneID" id="22579155"/>
<dbReference type="PANTHER" id="PTHR13832">
    <property type="entry name" value="PROTEIN PHOSPHATASE 2C"/>
    <property type="match status" value="1"/>
</dbReference>
<dbReference type="SMART" id="SM00332">
    <property type="entry name" value="PP2Cc"/>
    <property type="match status" value="1"/>
</dbReference>
<evidence type="ECO:0000313" key="1">
    <source>
        <dbReference type="EMBL" id="AIO02263.2"/>
    </source>
</evidence>
<dbReference type="FunFam" id="3.60.40.10:FF:000155">
    <property type="entry name" value="Protein phosphatase 2C, putative"/>
    <property type="match status" value="1"/>
</dbReference>
<dbReference type="OrthoDB" id="10264738at2759"/>
<dbReference type="KEGG" id="lpan:LPMP_351260"/>
<dbReference type="eggNOG" id="KOG0699">
    <property type="taxonomic scope" value="Eukaryota"/>
</dbReference>
<dbReference type="VEuPathDB" id="TriTrypDB:LPMP_351260"/>
<name>A0A088S1K9_LEIPA</name>
<gene>
    <name evidence="1" type="ORF">LPMP_351260</name>
</gene>
<reference evidence="1 2" key="1">
    <citation type="journal article" date="2015" name="Sci. Rep.">
        <title>The genome of Leishmania panamensis: insights into genomics of the L. (Viannia) subgenus.</title>
        <authorList>
            <person name="Llanes A."/>
            <person name="Restrepo C.M."/>
            <person name="Vecchio G.D."/>
            <person name="Anguizola F.J."/>
            <person name="Lleonart R."/>
        </authorList>
    </citation>
    <scope>NUCLEOTIDE SEQUENCE [LARGE SCALE GENOMIC DNA]</scope>
    <source>
        <strain evidence="1 2">MHOM/PA/94/PSC-1</strain>
    </source>
</reference>
<sequence length="585" mass="65045">MKSFPLQHKMMRRLKLPYIQVGTCEIMNLASSYNMDSFHVFNRKNRGLYDSTSAAAAQGARKTPTDDVSAWSLPKRQEPFWGEMVAGGLLDSYTGREASSFVSNYLAKALSMHTALPAELRTLRKEDPSNPLLSIMMAALARRRSMHTEFESLVTEWDLQQYAISADAAFFRACNAGGCPPSHSMAVEKRGTGEDREDDCHVPLPPEESGCRGVWFSATVTPTWLAEQQRSALTERKHRMAPPPQKVLTSAEVAEERHLQELLTQTPFYLDVAVGCLGNSRAFGVARNTLTGGMWSRLDASRERTVPLSVDHNPLHTLEYRRIVQAGGKVDSAVGDMIDGNPYYNVARSFGHWSMKKDGRRSPVEQKMIPVPTVKTWRMLAGDALVLCNHAVFETRHEDDSSMDELAKVVGRGLSCDLPPEAIAASLCDFAVRFGAEHSLQVMVAVAGSASDTTPSAARVGERCGMPVPEFAEWVEPGPLYVGACHRLPVLRKRLQLDCARCGTTLSSLIRRRWERVRDLLPTRHSLPLLPYYGKECGALQQVMEEEAIFFEHELLRDAIDANDPRLDAVFQQLAKRLQSNATVA</sequence>
<dbReference type="SUPFAM" id="SSF81606">
    <property type="entry name" value="PP2C-like"/>
    <property type="match status" value="1"/>
</dbReference>
<keyword evidence="2" id="KW-1185">Reference proteome</keyword>
<dbReference type="GO" id="GO:0004722">
    <property type="term" value="F:protein serine/threonine phosphatase activity"/>
    <property type="evidence" value="ECO:0007669"/>
    <property type="project" value="InterPro"/>
</dbReference>
<organism evidence="1 2">
    <name type="scientific">Leishmania panamensis</name>
    <dbReference type="NCBI Taxonomy" id="5679"/>
    <lineage>
        <taxon>Eukaryota</taxon>
        <taxon>Discoba</taxon>
        <taxon>Euglenozoa</taxon>
        <taxon>Kinetoplastea</taxon>
        <taxon>Metakinetoplastina</taxon>
        <taxon>Trypanosomatida</taxon>
        <taxon>Trypanosomatidae</taxon>
        <taxon>Leishmaniinae</taxon>
        <taxon>Leishmania</taxon>
        <taxon>Leishmania guyanensis species complex</taxon>
    </lineage>
</organism>
<dbReference type="PANTHER" id="PTHR13832:SF847">
    <property type="entry name" value="PHOSPHATASE 2C, PUTATIVE-RELATED"/>
    <property type="match status" value="1"/>
</dbReference>